<dbReference type="GO" id="GO:0005773">
    <property type="term" value="C:vacuole"/>
    <property type="evidence" value="ECO:0007669"/>
    <property type="project" value="GOC"/>
</dbReference>
<reference evidence="2" key="1">
    <citation type="submission" date="2025-08" db="UniProtKB">
        <authorList>
            <consortium name="Ensembl"/>
        </authorList>
    </citation>
    <scope>IDENTIFICATION</scope>
</reference>
<dbReference type="InterPro" id="IPR001096">
    <property type="entry name" value="Peptidase_C13"/>
</dbReference>
<dbReference type="AlphaFoldDB" id="A0A3B3RC35"/>
<sequence length="108" mass="12084">LVWCCAVRKGFNLVIFQPSDLQPHDGKNWVLIVAGSNGWYNYRHQADVCHAYQIVHKNGIPDEQIVVMMYDDLAQNEANPTPGVVINRPNGTDVYKGVPKDYIGEVSA</sequence>
<dbReference type="STRING" id="1676925.ENSPKIP00000015938"/>
<dbReference type="Pfam" id="PF01650">
    <property type="entry name" value="Peptidase_C13"/>
    <property type="match status" value="1"/>
</dbReference>
<evidence type="ECO:0000256" key="1">
    <source>
        <dbReference type="ARBA" id="ARBA00009941"/>
    </source>
</evidence>
<name>A0A3B3RC35_9TELE</name>
<dbReference type="Ensembl" id="ENSPKIT00000040417.1">
    <property type="protein sequence ID" value="ENSPKIP00000015938.1"/>
    <property type="gene ID" value="ENSPKIG00000002467.1"/>
</dbReference>
<organism evidence="2 3">
    <name type="scientific">Paramormyrops kingsleyae</name>
    <dbReference type="NCBI Taxonomy" id="1676925"/>
    <lineage>
        <taxon>Eukaryota</taxon>
        <taxon>Metazoa</taxon>
        <taxon>Chordata</taxon>
        <taxon>Craniata</taxon>
        <taxon>Vertebrata</taxon>
        <taxon>Euteleostomi</taxon>
        <taxon>Actinopterygii</taxon>
        <taxon>Neopterygii</taxon>
        <taxon>Teleostei</taxon>
        <taxon>Osteoglossocephala</taxon>
        <taxon>Osteoglossomorpha</taxon>
        <taxon>Osteoglossiformes</taxon>
        <taxon>Mormyridae</taxon>
        <taxon>Paramormyrops</taxon>
    </lineage>
</organism>
<dbReference type="PANTHER" id="PTHR12000:SF23">
    <property type="entry name" value="LEGUMAIN"/>
    <property type="match status" value="1"/>
</dbReference>
<dbReference type="GeneTree" id="ENSGT00940000154782"/>
<evidence type="ECO:0000313" key="3">
    <source>
        <dbReference type="Proteomes" id="UP000261540"/>
    </source>
</evidence>
<dbReference type="GO" id="GO:0004197">
    <property type="term" value="F:cysteine-type endopeptidase activity"/>
    <property type="evidence" value="ECO:0007669"/>
    <property type="project" value="TreeGrafter"/>
</dbReference>
<comment type="similarity">
    <text evidence="1">Belongs to the peptidase C13 family.</text>
</comment>
<proteinExistence type="inferred from homology"/>
<evidence type="ECO:0000313" key="2">
    <source>
        <dbReference type="Ensembl" id="ENSPKIP00000015938.1"/>
    </source>
</evidence>
<dbReference type="Proteomes" id="UP000261540">
    <property type="component" value="Unplaced"/>
</dbReference>
<dbReference type="PRINTS" id="PR00776">
    <property type="entry name" value="HEMOGLOBNASE"/>
</dbReference>
<dbReference type="Gene3D" id="3.40.50.1460">
    <property type="match status" value="1"/>
</dbReference>
<reference evidence="2" key="2">
    <citation type="submission" date="2025-09" db="UniProtKB">
        <authorList>
            <consortium name="Ensembl"/>
        </authorList>
    </citation>
    <scope>IDENTIFICATION</scope>
</reference>
<dbReference type="GO" id="GO:0006624">
    <property type="term" value="P:vacuolar protein processing"/>
    <property type="evidence" value="ECO:0007669"/>
    <property type="project" value="TreeGrafter"/>
</dbReference>
<evidence type="ECO:0008006" key="4">
    <source>
        <dbReference type="Google" id="ProtNLM"/>
    </source>
</evidence>
<dbReference type="GO" id="GO:0051603">
    <property type="term" value="P:proteolysis involved in protein catabolic process"/>
    <property type="evidence" value="ECO:0007669"/>
    <property type="project" value="TreeGrafter"/>
</dbReference>
<accession>A0A3B3RC35</accession>
<keyword evidence="3" id="KW-1185">Reference proteome</keyword>
<protein>
    <recommendedName>
        <fullName evidence="4">Legumain</fullName>
    </recommendedName>
</protein>
<dbReference type="PANTHER" id="PTHR12000">
    <property type="entry name" value="HEMOGLOBINASE FAMILY MEMBER"/>
    <property type="match status" value="1"/>
</dbReference>